<dbReference type="PANTHER" id="PTHR15741:SF27">
    <property type="entry name" value="TRANSCRIPTION FACTOR AP-4"/>
    <property type="match status" value="1"/>
</dbReference>
<dbReference type="SMART" id="SM00353">
    <property type="entry name" value="HLH"/>
    <property type="match status" value="1"/>
</dbReference>
<feature type="compositionally biased region" description="Polar residues" evidence="6">
    <location>
        <begin position="373"/>
        <end position="397"/>
    </location>
</feature>
<dbReference type="SUPFAM" id="SSF47459">
    <property type="entry name" value="HLH, helix-loop-helix DNA-binding domain"/>
    <property type="match status" value="1"/>
</dbReference>
<feature type="compositionally biased region" description="Polar residues" evidence="6">
    <location>
        <begin position="8"/>
        <end position="22"/>
    </location>
</feature>
<gene>
    <name evidence="8" type="ORF">B0A50_00928</name>
</gene>
<keyword evidence="4" id="KW-0804">Transcription</keyword>
<accession>A0A4U0UB94</accession>
<feature type="region of interest" description="Disordered" evidence="6">
    <location>
        <begin position="1"/>
        <end position="22"/>
    </location>
</feature>
<dbReference type="PROSITE" id="PS50888">
    <property type="entry name" value="BHLH"/>
    <property type="match status" value="1"/>
</dbReference>
<evidence type="ECO:0000256" key="2">
    <source>
        <dbReference type="ARBA" id="ARBA00023015"/>
    </source>
</evidence>
<dbReference type="GO" id="GO:0000978">
    <property type="term" value="F:RNA polymerase II cis-regulatory region sequence-specific DNA binding"/>
    <property type="evidence" value="ECO:0007669"/>
    <property type="project" value="TreeGrafter"/>
</dbReference>
<keyword evidence="2" id="KW-0805">Transcription regulation</keyword>
<dbReference type="OrthoDB" id="5778525at2759"/>
<comment type="subcellular location">
    <subcellularLocation>
        <location evidence="1">Nucleus</location>
    </subcellularLocation>
</comment>
<dbReference type="InterPro" id="IPR036638">
    <property type="entry name" value="HLH_DNA-bd_sf"/>
</dbReference>
<evidence type="ECO:0000313" key="9">
    <source>
        <dbReference type="Proteomes" id="UP000308549"/>
    </source>
</evidence>
<keyword evidence="3" id="KW-0238">DNA-binding</keyword>
<evidence type="ECO:0000256" key="5">
    <source>
        <dbReference type="ARBA" id="ARBA00023242"/>
    </source>
</evidence>
<feature type="domain" description="BHLH" evidence="7">
    <location>
        <begin position="544"/>
        <end position="597"/>
    </location>
</feature>
<dbReference type="Pfam" id="PF00010">
    <property type="entry name" value="HLH"/>
    <property type="match status" value="1"/>
</dbReference>
<feature type="compositionally biased region" description="Low complexity" evidence="6">
    <location>
        <begin position="249"/>
        <end position="263"/>
    </location>
</feature>
<organism evidence="8 9">
    <name type="scientific">Salinomyces thailandicus</name>
    <dbReference type="NCBI Taxonomy" id="706561"/>
    <lineage>
        <taxon>Eukaryota</taxon>
        <taxon>Fungi</taxon>
        <taxon>Dikarya</taxon>
        <taxon>Ascomycota</taxon>
        <taxon>Pezizomycotina</taxon>
        <taxon>Dothideomycetes</taxon>
        <taxon>Dothideomycetidae</taxon>
        <taxon>Mycosphaerellales</taxon>
        <taxon>Teratosphaeriaceae</taxon>
        <taxon>Salinomyces</taxon>
    </lineage>
</organism>
<feature type="region of interest" description="Disordered" evidence="6">
    <location>
        <begin position="159"/>
        <end position="268"/>
    </location>
</feature>
<dbReference type="GO" id="GO:0005634">
    <property type="term" value="C:nucleus"/>
    <property type="evidence" value="ECO:0007669"/>
    <property type="project" value="UniProtKB-SubCell"/>
</dbReference>
<dbReference type="EMBL" id="NAJL01000004">
    <property type="protein sequence ID" value="TKA32703.1"/>
    <property type="molecule type" value="Genomic_DNA"/>
</dbReference>
<reference evidence="8 9" key="1">
    <citation type="submission" date="2017-03" db="EMBL/GenBank/DDBJ databases">
        <title>Genomes of endolithic fungi from Antarctica.</title>
        <authorList>
            <person name="Coleine C."/>
            <person name="Masonjones S."/>
            <person name="Stajich J.E."/>
        </authorList>
    </citation>
    <scope>NUCLEOTIDE SEQUENCE [LARGE SCALE GENOMIC DNA]</scope>
    <source>
        <strain evidence="8 9">CCFEE 6315</strain>
    </source>
</reference>
<dbReference type="PANTHER" id="PTHR15741">
    <property type="entry name" value="BASIC HELIX-LOOP-HELIX ZIP TRANSCRIPTION FACTOR"/>
    <property type="match status" value="1"/>
</dbReference>
<dbReference type="InterPro" id="IPR052207">
    <property type="entry name" value="Max-like/E-box_TFs"/>
</dbReference>
<keyword evidence="5" id="KW-0539">Nucleus</keyword>
<dbReference type="Proteomes" id="UP000308549">
    <property type="component" value="Unassembled WGS sequence"/>
</dbReference>
<feature type="compositionally biased region" description="Low complexity" evidence="6">
    <location>
        <begin position="510"/>
        <end position="525"/>
    </location>
</feature>
<feature type="region of interest" description="Disordered" evidence="6">
    <location>
        <begin position="368"/>
        <end position="474"/>
    </location>
</feature>
<evidence type="ECO:0000256" key="4">
    <source>
        <dbReference type="ARBA" id="ARBA00023163"/>
    </source>
</evidence>
<protein>
    <recommendedName>
        <fullName evidence="7">BHLH domain-containing protein</fullName>
    </recommendedName>
</protein>
<feature type="compositionally biased region" description="Polar residues" evidence="6">
    <location>
        <begin position="424"/>
        <end position="434"/>
    </location>
</feature>
<dbReference type="AlphaFoldDB" id="A0A4U0UB94"/>
<name>A0A4U0UB94_9PEZI</name>
<dbReference type="InterPro" id="IPR011598">
    <property type="entry name" value="bHLH_dom"/>
</dbReference>
<evidence type="ECO:0000256" key="1">
    <source>
        <dbReference type="ARBA" id="ARBA00004123"/>
    </source>
</evidence>
<proteinExistence type="predicted"/>
<dbReference type="GO" id="GO:0000981">
    <property type="term" value="F:DNA-binding transcription factor activity, RNA polymerase II-specific"/>
    <property type="evidence" value="ECO:0007669"/>
    <property type="project" value="TreeGrafter"/>
</dbReference>
<dbReference type="Gene3D" id="4.10.280.10">
    <property type="entry name" value="Helix-loop-helix DNA-binding domain"/>
    <property type="match status" value="1"/>
</dbReference>
<feature type="region of interest" description="Disordered" evidence="6">
    <location>
        <begin position="486"/>
        <end position="552"/>
    </location>
</feature>
<feature type="compositionally biased region" description="Polar residues" evidence="6">
    <location>
        <begin position="159"/>
        <end position="211"/>
    </location>
</feature>
<evidence type="ECO:0000256" key="6">
    <source>
        <dbReference type="SAM" id="MobiDB-lite"/>
    </source>
</evidence>
<sequence>MASRGHFGQSQANGYNGSEAGHQQQTFTMPFGYFSGSHFPPDTPQHNINQSSVLDLNDSAMMENFFNHTDQTKVGDLEALDFDQHSVLQQFGYGYMDDKVHGSTVETGGISVGIGEDVGGSMNGSGGFSMQANGSASNMGNMNSTGGVGNIGGMPMNYRTNSQNQHMRNSNFTAGRQGNCRTNSNSDDTWASQALIGMSTQGQDQVSTPAQDQGRVRNQSFGGGSNQQSGGNSQASWGMMGMIQHPGTSESPSSSRQSMSSPSDLHPLPVHQLLSTLNYAGDGQSLPTLRHRQSNLNNHAQFNPNWLNNSGLSAQSYLQNTERQFGFGTDAGFDNQRYSAPGPAVGAFGDHGKEQNLLGLSLAGRAEHMSGRHLSQPTTSQRVLQANESHSSSTSPGAQWGGPPPRPSSTSTNQQHWRPMAVHTSHNSGANMQNHDGPPRKRQKSTHDDKEGANVTSGGEVQGTIPRRGPKVPKAEVMEVMISDEYEPYTPAPKSSTKRRRSTLAEGDEATTSTTPSDTASPGPAGYKRKTRDAKSRANLSDEQKRANHILSEQKRRDLIKKSFDDLNQLVPSLKGGKSGLSRAEVITEIVKYLEGLVAGNKEVAKRLGVPPEDYSNVSADLVT</sequence>
<keyword evidence="9" id="KW-1185">Reference proteome</keyword>
<dbReference type="GO" id="GO:0046983">
    <property type="term" value="F:protein dimerization activity"/>
    <property type="evidence" value="ECO:0007669"/>
    <property type="project" value="InterPro"/>
</dbReference>
<feature type="compositionally biased region" description="Basic and acidic residues" evidence="6">
    <location>
        <begin position="533"/>
        <end position="552"/>
    </location>
</feature>
<evidence type="ECO:0000313" key="8">
    <source>
        <dbReference type="EMBL" id="TKA32703.1"/>
    </source>
</evidence>
<evidence type="ECO:0000256" key="3">
    <source>
        <dbReference type="ARBA" id="ARBA00023125"/>
    </source>
</evidence>
<evidence type="ECO:0000259" key="7">
    <source>
        <dbReference type="PROSITE" id="PS50888"/>
    </source>
</evidence>
<comment type="caution">
    <text evidence="8">The sequence shown here is derived from an EMBL/GenBank/DDBJ whole genome shotgun (WGS) entry which is preliminary data.</text>
</comment>